<sequence>MFRNITLDFLRPKVAVQLSWVKSVQEDQPWLPEARNILKKTAPVAWSGRYSKGHPGFLRWEIFEKAAEAAGGGEYPETSALVA</sequence>
<protein>
    <submittedName>
        <fullName evidence="3">PRELI/MSF1 domain-containing protein</fullName>
    </submittedName>
</protein>
<reference evidence="1 2" key="2">
    <citation type="submission" date="2018-11" db="EMBL/GenBank/DDBJ databases">
        <authorList>
            <consortium name="Pathogen Informatics"/>
        </authorList>
    </citation>
    <scope>NUCLEOTIDE SEQUENCE [LARGE SCALE GENOMIC DNA]</scope>
</reference>
<accession>A0A183VAW3</accession>
<dbReference type="WBParaSite" id="TCNE_0001788401-mRNA-1">
    <property type="protein sequence ID" value="TCNE_0001788401-mRNA-1"/>
    <property type="gene ID" value="TCNE_0001788401"/>
</dbReference>
<dbReference type="EMBL" id="UYWY01024901">
    <property type="protein sequence ID" value="VDM49204.1"/>
    <property type="molecule type" value="Genomic_DNA"/>
</dbReference>
<proteinExistence type="predicted"/>
<organism evidence="2 3">
    <name type="scientific">Toxocara canis</name>
    <name type="common">Canine roundworm</name>
    <dbReference type="NCBI Taxonomy" id="6265"/>
    <lineage>
        <taxon>Eukaryota</taxon>
        <taxon>Metazoa</taxon>
        <taxon>Ecdysozoa</taxon>
        <taxon>Nematoda</taxon>
        <taxon>Chromadorea</taxon>
        <taxon>Rhabditida</taxon>
        <taxon>Spirurina</taxon>
        <taxon>Ascaridomorpha</taxon>
        <taxon>Ascaridoidea</taxon>
        <taxon>Toxocaridae</taxon>
        <taxon>Toxocara</taxon>
    </lineage>
</organism>
<gene>
    <name evidence="1" type="ORF">TCNE_LOCUS17883</name>
</gene>
<evidence type="ECO:0000313" key="1">
    <source>
        <dbReference type="EMBL" id="VDM49204.1"/>
    </source>
</evidence>
<dbReference type="AlphaFoldDB" id="A0A183VAW3"/>
<reference evidence="3" key="1">
    <citation type="submission" date="2016-06" db="UniProtKB">
        <authorList>
            <consortium name="WormBaseParasite"/>
        </authorList>
    </citation>
    <scope>IDENTIFICATION</scope>
</reference>
<evidence type="ECO:0000313" key="3">
    <source>
        <dbReference type="WBParaSite" id="TCNE_0001788401-mRNA-1"/>
    </source>
</evidence>
<dbReference type="Proteomes" id="UP000050794">
    <property type="component" value="Unassembled WGS sequence"/>
</dbReference>
<name>A0A183VAW3_TOXCA</name>
<evidence type="ECO:0000313" key="2">
    <source>
        <dbReference type="Proteomes" id="UP000050794"/>
    </source>
</evidence>
<keyword evidence="2" id="KW-1185">Reference proteome</keyword>